<evidence type="ECO:0000313" key="3">
    <source>
        <dbReference type="Proteomes" id="UP000266677"/>
    </source>
</evidence>
<evidence type="ECO:0000256" key="1">
    <source>
        <dbReference type="SAM" id="SignalP"/>
    </source>
</evidence>
<dbReference type="RefSeq" id="WP_120043821.1">
    <property type="nucleotide sequence ID" value="NZ_QZFU01000036.1"/>
</dbReference>
<keyword evidence="1" id="KW-0732">Signal</keyword>
<comment type="caution">
    <text evidence="2">The sequence shown here is derived from an EMBL/GenBank/DDBJ whole genome shotgun (WGS) entry which is preliminary data.</text>
</comment>
<evidence type="ECO:0000313" key="2">
    <source>
        <dbReference type="EMBL" id="RJO70764.1"/>
    </source>
</evidence>
<reference evidence="2 3" key="1">
    <citation type="submission" date="2018-09" db="EMBL/GenBank/DDBJ databases">
        <title>YIM PH21274 draft genome.</title>
        <authorList>
            <person name="Miao C."/>
        </authorList>
    </citation>
    <scope>NUCLEOTIDE SEQUENCE [LARGE SCALE GENOMIC DNA]</scope>
    <source>
        <strain evidence="2 3">YIM PH 21724</strain>
    </source>
</reference>
<sequence length="122" mass="12154">MRGTLLALASAAVVGVGIAVAGPAGAVSEQATCVTVGAVVDEFSKQSEANDAGDAATRWSELGRRFSELAADADDGKVKNALNDAAAQLNRLAAAPARDHQALLGNPDVKGAFAAVDSACGF</sequence>
<accession>A0A3A4K2T4</accession>
<dbReference type="EMBL" id="QZFU01000036">
    <property type="protein sequence ID" value="RJO70764.1"/>
    <property type="molecule type" value="Genomic_DNA"/>
</dbReference>
<name>A0A3A4K2T4_9NOCA</name>
<dbReference type="AlphaFoldDB" id="A0A3A4K2T4"/>
<organism evidence="2 3">
    <name type="scientific">Nocardia panacis</name>
    <dbReference type="NCBI Taxonomy" id="2340916"/>
    <lineage>
        <taxon>Bacteria</taxon>
        <taxon>Bacillati</taxon>
        <taxon>Actinomycetota</taxon>
        <taxon>Actinomycetes</taxon>
        <taxon>Mycobacteriales</taxon>
        <taxon>Nocardiaceae</taxon>
        <taxon>Nocardia</taxon>
    </lineage>
</organism>
<dbReference type="Proteomes" id="UP000266677">
    <property type="component" value="Unassembled WGS sequence"/>
</dbReference>
<keyword evidence="3" id="KW-1185">Reference proteome</keyword>
<gene>
    <name evidence="2" type="ORF">D5S18_26540</name>
</gene>
<evidence type="ECO:0008006" key="4">
    <source>
        <dbReference type="Google" id="ProtNLM"/>
    </source>
</evidence>
<feature type="chain" id="PRO_5039123840" description="Hemophore-related protein" evidence="1">
    <location>
        <begin position="22"/>
        <end position="122"/>
    </location>
</feature>
<feature type="signal peptide" evidence="1">
    <location>
        <begin position="1"/>
        <end position="21"/>
    </location>
</feature>
<protein>
    <recommendedName>
        <fullName evidence="4">Hemophore-related protein</fullName>
    </recommendedName>
</protein>
<proteinExistence type="predicted"/>